<name>A0A5R8LUJ0_LACZE</name>
<evidence type="ECO:0000313" key="2">
    <source>
        <dbReference type="Proteomes" id="UP000307781"/>
    </source>
</evidence>
<comment type="caution">
    <text evidence="1">The sequence shown here is derived from an EMBL/GenBank/DDBJ whole genome shotgun (WGS) entry which is preliminary data.</text>
</comment>
<organism evidence="1 2">
    <name type="scientific">Lacticaseibacillus zeae</name>
    <name type="common">Lactobacillus zeae</name>
    <dbReference type="NCBI Taxonomy" id="57037"/>
    <lineage>
        <taxon>Bacteria</taxon>
        <taxon>Bacillati</taxon>
        <taxon>Bacillota</taxon>
        <taxon>Bacilli</taxon>
        <taxon>Lactobacillales</taxon>
        <taxon>Lactobacillaceae</taxon>
        <taxon>Lacticaseibacillus</taxon>
    </lineage>
</organism>
<sequence length="105" mass="12050">MLKHQKNAQINEDMLNKLYDFVLDPDIKDHERKFGLMAKADMEKGRYNVAVLQQTLISLQRESMQFGLSRDAGKLYDDFQALYDQNLPFGTNRGALGTLSSYLDS</sequence>
<protein>
    <submittedName>
        <fullName evidence="1">Bacteriocin immunity protein</fullName>
    </submittedName>
</protein>
<dbReference type="EMBL" id="VBWN01000006">
    <property type="protein sequence ID" value="TLF40931.1"/>
    <property type="molecule type" value="Genomic_DNA"/>
</dbReference>
<proteinExistence type="predicted"/>
<evidence type="ECO:0000313" key="1">
    <source>
        <dbReference type="EMBL" id="TLF40931.1"/>
    </source>
</evidence>
<dbReference type="AlphaFoldDB" id="A0A5R8LUJ0"/>
<dbReference type="Proteomes" id="UP000307781">
    <property type="component" value="Unassembled WGS sequence"/>
</dbReference>
<reference evidence="1 2" key="1">
    <citation type="submission" date="2019-05" db="EMBL/GenBank/DDBJ databases">
        <title>Genome-based reclassification of Lactobacillus casei as Lactobacillus casei subsp. casei. subsp.nov., description of Lactobacillus casei subsp. zeae subsp. nov., and emended description of Lactobacillus casei.</title>
        <authorList>
            <person name="Huang C.-H."/>
        </authorList>
    </citation>
    <scope>NUCLEOTIDE SEQUENCE [LARGE SCALE GENOMIC DNA]</scope>
    <source>
        <strain evidence="1 2">CRBIP24.58</strain>
    </source>
</reference>
<gene>
    <name evidence="1" type="ORF">FEI14_09290</name>
</gene>
<dbReference type="CDD" id="cd21059">
    <property type="entry name" value="LciA-like"/>
    <property type="match status" value="1"/>
</dbReference>
<accession>A0A5R8LUJ0</accession>